<dbReference type="Gene3D" id="2.40.70.10">
    <property type="entry name" value="Acid Proteases"/>
    <property type="match status" value="1"/>
</dbReference>
<dbReference type="AlphaFoldDB" id="A0A1F5H4R4"/>
<protein>
    <recommendedName>
        <fullName evidence="3">Peptidase A2 domain-containing protein</fullName>
    </recommendedName>
</protein>
<dbReference type="InterPro" id="IPR021109">
    <property type="entry name" value="Peptidase_aspartic_dom_sf"/>
</dbReference>
<comment type="caution">
    <text evidence="1">The sequence shown here is derived from an EMBL/GenBank/DDBJ whole genome shotgun (WGS) entry which is preliminary data.</text>
</comment>
<dbReference type="Proteomes" id="UP000177039">
    <property type="component" value="Unassembled WGS sequence"/>
</dbReference>
<dbReference type="EMBL" id="MFBT01000025">
    <property type="protein sequence ID" value="OGD99024.1"/>
    <property type="molecule type" value="Genomic_DNA"/>
</dbReference>
<reference evidence="1 2" key="1">
    <citation type="journal article" date="2016" name="Nat. Commun.">
        <title>Thousands of microbial genomes shed light on interconnected biogeochemical processes in an aquifer system.</title>
        <authorList>
            <person name="Anantharaman K."/>
            <person name="Brown C.T."/>
            <person name="Hug L.A."/>
            <person name="Sharon I."/>
            <person name="Castelle C.J."/>
            <person name="Probst A.J."/>
            <person name="Thomas B.C."/>
            <person name="Singh A."/>
            <person name="Wilkins M.J."/>
            <person name="Karaoz U."/>
            <person name="Brodie E.L."/>
            <person name="Williams K.H."/>
            <person name="Hubbard S.S."/>
            <person name="Banfield J.F."/>
        </authorList>
    </citation>
    <scope>NUCLEOTIDE SEQUENCE [LARGE SCALE GENOMIC DNA]</scope>
</reference>
<sequence length="125" mass="13993">MQIPYHQGEPKIFLELQAKNGVWIGFIAYVDSGASYSVFQPDIAKTLAIDLKAGKKTELTVGNGDKIVVYLHKINVKILDFAFTATIGFSPDLGIDTNLIGQKDFFEKFKICFNSKDKFLEITKL</sequence>
<evidence type="ECO:0000313" key="1">
    <source>
        <dbReference type="EMBL" id="OGD99024.1"/>
    </source>
</evidence>
<dbReference type="SUPFAM" id="SSF50630">
    <property type="entry name" value="Acid proteases"/>
    <property type="match status" value="1"/>
</dbReference>
<accession>A0A1F5H4R4</accession>
<evidence type="ECO:0000313" key="2">
    <source>
        <dbReference type="Proteomes" id="UP000177039"/>
    </source>
</evidence>
<name>A0A1F5H4R4_9BACT</name>
<evidence type="ECO:0008006" key="3">
    <source>
        <dbReference type="Google" id="ProtNLM"/>
    </source>
</evidence>
<organism evidence="1 2">
    <name type="scientific">Candidatus Curtissbacteria bacterium RIFCSPLOWO2_01_FULL_42_50</name>
    <dbReference type="NCBI Taxonomy" id="1797730"/>
    <lineage>
        <taxon>Bacteria</taxon>
        <taxon>Candidatus Curtissiibacteriota</taxon>
    </lineage>
</organism>
<gene>
    <name evidence="1" type="ORF">A3B54_04530</name>
</gene>
<proteinExistence type="predicted"/>